<dbReference type="AlphaFoldDB" id="X6NMJ3"/>
<sequence length="357" mass="40507">MKSLDFGRREKEKKMNELTLLNDNTIHFTVNNGNEARGGEGKEEEEEEEELGGGIVGTIEKRGIGKDAEMDMFLSGVSNFDESILFSLQRQDASVKKKKKAKDDGTSPSSFASEYKVWEIRFAQVIEKISKGRSLRHFANDVDVASMMNTNIATTTTTTTTTTMTTAATNGLIFLQFLATHNELMKKEQATRALTADEIQQLHSLSDLWNCATLMMHEQPIQGLFQQLKDECLLRPYEFYPAYFGNDMKLKIGLQRYLQMGTLQYFSRMFAKQMMLEVDNAPNVSGIGGQLSNEALVIAFVRNREKNGSFDHLSEYHRVTLKSSEELPLYPLIYYAIRMGDLQLAIDFASLDEKEQF</sequence>
<reference evidence="2 3" key="1">
    <citation type="journal article" date="2013" name="Curr. Biol.">
        <title>The Genome of the Foraminiferan Reticulomyxa filosa.</title>
        <authorList>
            <person name="Glockner G."/>
            <person name="Hulsmann N."/>
            <person name="Schleicher M."/>
            <person name="Noegel A.A."/>
            <person name="Eichinger L."/>
            <person name="Gallinger C."/>
            <person name="Pawlowski J."/>
            <person name="Sierra R."/>
            <person name="Euteneuer U."/>
            <person name="Pillet L."/>
            <person name="Moustafa A."/>
            <person name="Platzer M."/>
            <person name="Groth M."/>
            <person name="Szafranski K."/>
            <person name="Schliwa M."/>
        </authorList>
    </citation>
    <scope>NUCLEOTIDE SEQUENCE [LARGE SCALE GENOMIC DNA]</scope>
</reference>
<protein>
    <recommendedName>
        <fullName evidence="4">Nuclear pore protein</fullName>
    </recommendedName>
</protein>
<keyword evidence="3" id="KW-1185">Reference proteome</keyword>
<evidence type="ECO:0000313" key="2">
    <source>
        <dbReference type="EMBL" id="ETO26622.1"/>
    </source>
</evidence>
<evidence type="ECO:0008006" key="4">
    <source>
        <dbReference type="Google" id="ProtNLM"/>
    </source>
</evidence>
<organism evidence="2 3">
    <name type="scientific">Reticulomyxa filosa</name>
    <dbReference type="NCBI Taxonomy" id="46433"/>
    <lineage>
        <taxon>Eukaryota</taxon>
        <taxon>Sar</taxon>
        <taxon>Rhizaria</taxon>
        <taxon>Retaria</taxon>
        <taxon>Foraminifera</taxon>
        <taxon>Monothalamids</taxon>
        <taxon>Reticulomyxidae</taxon>
        <taxon>Reticulomyxa</taxon>
    </lineage>
</organism>
<dbReference type="EMBL" id="ASPP01007739">
    <property type="protein sequence ID" value="ETO26622.1"/>
    <property type="molecule type" value="Genomic_DNA"/>
</dbReference>
<proteinExistence type="predicted"/>
<comment type="caution">
    <text evidence="2">The sequence shown here is derived from an EMBL/GenBank/DDBJ whole genome shotgun (WGS) entry which is preliminary data.</text>
</comment>
<evidence type="ECO:0000256" key="1">
    <source>
        <dbReference type="SAM" id="MobiDB-lite"/>
    </source>
</evidence>
<feature type="region of interest" description="Disordered" evidence="1">
    <location>
        <begin position="29"/>
        <end position="52"/>
    </location>
</feature>
<gene>
    <name evidence="2" type="ORF">RFI_10516</name>
</gene>
<accession>X6NMJ3</accession>
<feature type="compositionally biased region" description="Acidic residues" evidence="1">
    <location>
        <begin position="42"/>
        <end position="51"/>
    </location>
</feature>
<evidence type="ECO:0000313" key="3">
    <source>
        <dbReference type="Proteomes" id="UP000023152"/>
    </source>
</evidence>
<dbReference type="Proteomes" id="UP000023152">
    <property type="component" value="Unassembled WGS sequence"/>
</dbReference>
<name>X6NMJ3_RETFI</name>